<evidence type="ECO:0000313" key="2">
    <source>
        <dbReference type="Proteomes" id="UP001064632"/>
    </source>
</evidence>
<dbReference type="EMBL" id="CP104694">
    <property type="protein sequence ID" value="UXI66560.1"/>
    <property type="molecule type" value="Genomic_DNA"/>
</dbReference>
<evidence type="ECO:0000313" key="1">
    <source>
        <dbReference type="EMBL" id="UXI66560.1"/>
    </source>
</evidence>
<reference evidence="1" key="1">
    <citation type="submission" date="2022-09" db="EMBL/GenBank/DDBJ databases">
        <title>Tahibacter sp. nov., isolated from a fresh water.</title>
        <authorList>
            <person name="Baek J.H."/>
            <person name="Lee J.K."/>
            <person name="Kim J.M."/>
            <person name="Jeon C.O."/>
        </authorList>
    </citation>
    <scope>NUCLEOTIDE SEQUENCE</scope>
    <source>
        <strain evidence="1">W38</strain>
    </source>
</reference>
<organism evidence="1 2">
    <name type="scientific">Tahibacter amnicola</name>
    <dbReference type="NCBI Taxonomy" id="2976241"/>
    <lineage>
        <taxon>Bacteria</taxon>
        <taxon>Pseudomonadati</taxon>
        <taxon>Pseudomonadota</taxon>
        <taxon>Gammaproteobacteria</taxon>
        <taxon>Lysobacterales</taxon>
        <taxon>Rhodanobacteraceae</taxon>
        <taxon>Tahibacter</taxon>
    </lineage>
</organism>
<proteinExistence type="predicted"/>
<dbReference type="RefSeq" id="WP_261693544.1">
    <property type="nucleotide sequence ID" value="NZ_CP104694.1"/>
</dbReference>
<keyword evidence="2" id="KW-1185">Reference proteome</keyword>
<sequence>MFTFIDLNRNPSVGTSRRRHYAGTYRSRDTYKRPARYAKTDLTDFFPLAAEAVEPTEPSAATEATQA</sequence>
<gene>
    <name evidence="1" type="ORF">N4264_17630</name>
</gene>
<accession>A0ABY6BBR3</accession>
<protein>
    <submittedName>
        <fullName evidence="1">Uncharacterized protein</fullName>
    </submittedName>
</protein>
<name>A0ABY6BBR3_9GAMM</name>
<dbReference type="Proteomes" id="UP001064632">
    <property type="component" value="Chromosome"/>
</dbReference>